<dbReference type="AlphaFoldDB" id="A0A7Z6ZVD1"/>
<accession>A0A7Z6ZVD1</accession>
<comment type="caution">
    <text evidence="9">The sequence shown here is derived from an EMBL/GenBank/DDBJ whole genome shotgun (WGS) entry which is preliminary data.</text>
</comment>
<comment type="catalytic activity">
    <reaction evidence="7 8">
        <text>(2S)-4-acetamido-2-aminobutanoate = L-ectoine + H2O</text>
        <dbReference type="Rhea" id="RHEA:17281"/>
        <dbReference type="ChEBI" id="CHEBI:15377"/>
        <dbReference type="ChEBI" id="CHEBI:58515"/>
        <dbReference type="ChEBI" id="CHEBI:58929"/>
        <dbReference type="EC" id="4.2.1.108"/>
    </reaction>
</comment>
<dbReference type="GO" id="GO:0033990">
    <property type="term" value="F:ectoine synthase activity"/>
    <property type="evidence" value="ECO:0007669"/>
    <property type="project" value="UniProtKB-EC"/>
</dbReference>
<dbReference type="CDD" id="cd06978">
    <property type="entry name" value="cupin_EctC"/>
    <property type="match status" value="1"/>
</dbReference>
<dbReference type="PANTHER" id="PTHR39289:SF1">
    <property type="entry name" value="L-ECTOINE SYNTHASE"/>
    <property type="match status" value="1"/>
</dbReference>
<dbReference type="InterPro" id="IPR010462">
    <property type="entry name" value="Ectoine_synth"/>
</dbReference>
<evidence type="ECO:0000256" key="8">
    <source>
        <dbReference type="HAMAP-Rule" id="MF_01255"/>
    </source>
</evidence>
<evidence type="ECO:0000256" key="6">
    <source>
        <dbReference type="ARBA" id="ARBA00033271"/>
    </source>
</evidence>
<comment type="similarity">
    <text evidence="2 8">Belongs to the ectoine synthase family.</text>
</comment>
<proteinExistence type="inferred from homology"/>
<protein>
    <recommendedName>
        <fullName evidence="4 8">L-ectoine synthase</fullName>
        <ecNumber evidence="3 8">4.2.1.108</ecNumber>
    </recommendedName>
    <alternativeName>
        <fullName evidence="6 8">N-acetyldiaminobutyrate dehydratase</fullName>
    </alternativeName>
</protein>
<dbReference type="Proteomes" id="UP000287766">
    <property type="component" value="Unassembled WGS sequence"/>
</dbReference>
<evidence type="ECO:0000256" key="7">
    <source>
        <dbReference type="ARBA" id="ARBA00048714"/>
    </source>
</evidence>
<dbReference type="EMBL" id="PIPR01000001">
    <property type="protein sequence ID" value="RUO42020.1"/>
    <property type="molecule type" value="Genomic_DNA"/>
</dbReference>
<dbReference type="EC" id="4.2.1.108" evidence="3 8"/>
<evidence type="ECO:0000256" key="1">
    <source>
        <dbReference type="ARBA" id="ARBA00005181"/>
    </source>
</evidence>
<dbReference type="GO" id="GO:0019491">
    <property type="term" value="P:ectoine biosynthetic process"/>
    <property type="evidence" value="ECO:0007669"/>
    <property type="project" value="UniProtKB-UniRule"/>
</dbReference>
<dbReference type="Pfam" id="PF06339">
    <property type="entry name" value="Ectoine_synth"/>
    <property type="match status" value="1"/>
</dbReference>
<evidence type="ECO:0000313" key="10">
    <source>
        <dbReference type="Proteomes" id="UP000287766"/>
    </source>
</evidence>
<reference evidence="10" key="1">
    <citation type="journal article" date="2018" name="Front. Microbiol.">
        <title>Genome-Based Analysis Reveals the Taxonomy and Diversity of the Family Idiomarinaceae.</title>
        <authorList>
            <person name="Liu Y."/>
            <person name="Lai Q."/>
            <person name="Shao Z."/>
        </authorList>
    </citation>
    <scope>NUCLEOTIDE SEQUENCE [LARGE SCALE GENOMIC DNA]</scope>
    <source>
        <strain evidence="10">KYW314</strain>
    </source>
</reference>
<dbReference type="Gene3D" id="2.60.120.10">
    <property type="entry name" value="Jelly Rolls"/>
    <property type="match status" value="1"/>
</dbReference>
<dbReference type="SUPFAM" id="SSF51182">
    <property type="entry name" value="RmlC-like cupins"/>
    <property type="match status" value="1"/>
</dbReference>
<evidence type="ECO:0000256" key="2">
    <source>
        <dbReference type="ARBA" id="ARBA00009637"/>
    </source>
</evidence>
<evidence type="ECO:0000256" key="3">
    <source>
        <dbReference type="ARBA" id="ARBA00013192"/>
    </source>
</evidence>
<evidence type="ECO:0000256" key="4">
    <source>
        <dbReference type="ARBA" id="ARBA00019707"/>
    </source>
</evidence>
<dbReference type="HAMAP" id="MF_01255">
    <property type="entry name" value="Ectoine_synth"/>
    <property type="match status" value="1"/>
</dbReference>
<keyword evidence="10" id="KW-1185">Reference proteome</keyword>
<dbReference type="InterPro" id="IPR014710">
    <property type="entry name" value="RmlC-like_jellyroll"/>
</dbReference>
<comment type="function">
    <text evidence="8">Catalyzes the circularization of gamma-N-acetyl-alpha,gamma-diaminobutyric acid (ADABA) to ectoine (1,4,5,6-tetrahydro-2-methyl-4-pyrimidine carboxylic acid), which is an excellent osmoprotectant.</text>
</comment>
<sequence length="133" mass="14826">MIVRTLEDCRNSDRKVDGETWNSVRMSLKDDNMGYSFHITTIYADTETPIHYKNHLETVYCISGEGSILDLATGIEHPIQPGTVYMLNNNDDHILKAKSELQLACVFNPPLNGKETHGPDGAYPLEAEAVTDS</sequence>
<comment type="pathway">
    <text evidence="1 8">Amine and polyamine biosynthesis; ectoine biosynthesis; L-ectoine from L-aspartate 4-semialdehyde: step 3/3.</text>
</comment>
<name>A0A7Z6ZVD1_9GAMM</name>
<organism evidence="9 10">
    <name type="scientific">Pseudidiomarina aestuarii</name>
    <dbReference type="NCBI Taxonomy" id="624146"/>
    <lineage>
        <taxon>Bacteria</taxon>
        <taxon>Pseudomonadati</taxon>
        <taxon>Pseudomonadota</taxon>
        <taxon>Gammaproteobacteria</taxon>
        <taxon>Alteromonadales</taxon>
        <taxon>Idiomarinaceae</taxon>
        <taxon>Pseudidiomarina</taxon>
    </lineage>
</organism>
<dbReference type="PANTHER" id="PTHR39289">
    <property type="match status" value="1"/>
</dbReference>
<gene>
    <name evidence="8" type="primary">ectC</name>
    <name evidence="9" type="ORF">CWE22_07715</name>
</gene>
<keyword evidence="5 8" id="KW-0456">Lyase</keyword>
<dbReference type="RefSeq" id="WP_169930745.1">
    <property type="nucleotide sequence ID" value="NZ_PIPR01000001.1"/>
</dbReference>
<evidence type="ECO:0000256" key="5">
    <source>
        <dbReference type="ARBA" id="ARBA00023239"/>
    </source>
</evidence>
<dbReference type="InterPro" id="IPR011051">
    <property type="entry name" value="RmlC_Cupin_sf"/>
</dbReference>
<evidence type="ECO:0000313" key="9">
    <source>
        <dbReference type="EMBL" id="RUO42020.1"/>
    </source>
</evidence>
<dbReference type="UniPathway" id="UPA00067">
    <property type="reaction ID" value="UER00123"/>
</dbReference>
<dbReference type="NCBIfam" id="NF009806">
    <property type="entry name" value="PRK13290.1"/>
    <property type="match status" value="1"/>
</dbReference>